<sequence>MTPFQANMHRSTVGICNSDSNLLTSTGVGVTGSSLPKQSNGRKSTDILISGERQVNADEADGLSELTIKEAAVVSSVGGKLASQAPAVGRNGGPGGAGTTTGTGFCGSGFGKQISSSTPGGGKHRKR</sequence>
<dbReference type="AlphaFoldDB" id="A0A448XBK2"/>
<protein>
    <submittedName>
        <fullName evidence="2">Uncharacterized protein</fullName>
    </submittedName>
</protein>
<comment type="caution">
    <text evidence="2">The sequence shown here is derived from an EMBL/GenBank/DDBJ whole genome shotgun (WGS) entry which is preliminary data.</text>
</comment>
<organism evidence="2 3">
    <name type="scientific">Protopolystoma xenopodis</name>
    <dbReference type="NCBI Taxonomy" id="117903"/>
    <lineage>
        <taxon>Eukaryota</taxon>
        <taxon>Metazoa</taxon>
        <taxon>Spiralia</taxon>
        <taxon>Lophotrochozoa</taxon>
        <taxon>Platyhelminthes</taxon>
        <taxon>Monogenea</taxon>
        <taxon>Polyopisthocotylea</taxon>
        <taxon>Polystomatidea</taxon>
        <taxon>Polystomatidae</taxon>
        <taxon>Protopolystoma</taxon>
    </lineage>
</organism>
<keyword evidence="3" id="KW-1185">Reference proteome</keyword>
<feature type="compositionally biased region" description="Gly residues" evidence="1">
    <location>
        <begin position="90"/>
        <end position="110"/>
    </location>
</feature>
<accession>A0A448XBK2</accession>
<proteinExistence type="predicted"/>
<dbReference type="Proteomes" id="UP000784294">
    <property type="component" value="Unassembled WGS sequence"/>
</dbReference>
<evidence type="ECO:0000313" key="2">
    <source>
        <dbReference type="EMBL" id="VEL33070.1"/>
    </source>
</evidence>
<evidence type="ECO:0000256" key="1">
    <source>
        <dbReference type="SAM" id="MobiDB-lite"/>
    </source>
</evidence>
<feature type="region of interest" description="Disordered" evidence="1">
    <location>
        <begin position="84"/>
        <end position="127"/>
    </location>
</feature>
<gene>
    <name evidence="2" type="ORF">PXEA_LOCUS26510</name>
</gene>
<evidence type="ECO:0000313" key="3">
    <source>
        <dbReference type="Proteomes" id="UP000784294"/>
    </source>
</evidence>
<name>A0A448XBK2_9PLAT</name>
<reference evidence="2" key="1">
    <citation type="submission" date="2018-11" db="EMBL/GenBank/DDBJ databases">
        <authorList>
            <consortium name="Pathogen Informatics"/>
        </authorList>
    </citation>
    <scope>NUCLEOTIDE SEQUENCE</scope>
</reference>
<dbReference type="EMBL" id="CAAALY010245122">
    <property type="protein sequence ID" value="VEL33070.1"/>
    <property type="molecule type" value="Genomic_DNA"/>
</dbReference>